<name>A0A1I3NZ51_9GAMM</name>
<evidence type="ECO:0000313" key="1">
    <source>
        <dbReference type="EMBL" id="SFJ14382.1"/>
    </source>
</evidence>
<dbReference type="AlphaFoldDB" id="A0A1I3NZ51"/>
<protein>
    <submittedName>
        <fullName evidence="1">Uncharacterized protein</fullName>
    </submittedName>
</protein>
<organism evidence="1 2">
    <name type="scientific">Marinobacter persicus</name>
    <dbReference type="NCBI Taxonomy" id="930118"/>
    <lineage>
        <taxon>Bacteria</taxon>
        <taxon>Pseudomonadati</taxon>
        <taxon>Pseudomonadota</taxon>
        <taxon>Gammaproteobacteria</taxon>
        <taxon>Pseudomonadales</taxon>
        <taxon>Marinobacteraceae</taxon>
        <taxon>Marinobacter</taxon>
    </lineage>
</organism>
<accession>A0A1I3NZ51</accession>
<sequence length="468" mass="52876">MLLRFSLISCSPFARFFLLKFVTRYGNQMPWVDQVTEIINAIELPKSRFYEVVKELRSLGVLEVQETKPTEIHQVRYQVTIEEPEICSFALNNQPRLHQHKVDELLTLKPRPISRRPHQLTIPQRVLMIALLEEADAGGIIRNIGFSDLAQRTGLAIRQVKNQMAKLREFHYVRVSLPGGNTTGLTGRYNSVHALNLRHPDFDRQSTSGGIVIFGQSVPSIPDEYLNYFHFQHRELRKGLLKQRRTSHVQIDQRDELLKLASRAGNLQASSTWIFLNWLCHDLASRTLSELWNELSELTAGELNTIIGNKIRGEWLSAYRAIIEIDDAKNPGQKKAVRSKQPELSILPLIEMSMSTAVRDIAGGVKKALTYSEALPNHAENYHFQILPIPHKGERGLFALEITAGSGTRLNQKNEFVMALGFDPKRGKITVDSISDVYALKHNTLAMTGLATPPLACPILASLPKTEK</sequence>
<reference evidence="1 2" key="1">
    <citation type="submission" date="2016-10" db="EMBL/GenBank/DDBJ databases">
        <authorList>
            <person name="de Groot N.N."/>
        </authorList>
    </citation>
    <scope>NUCLEOTIDE SEQUENCE [LARGE SCALE GENOMIC DNA]</scope>
    <source>
        <strain evidence="1 2">IBRC-M 10445</strain>
    </source>
</reference>
<proteinExistence type="predicted"/>
<dbReference type="EMBL" id="FOSC01000001">
    <property type="protein sequence ID" value="SFJ14382.1"/>
    <property type="molecule type" value="Genomic_DNA"/>
</dbReference>
<evidence type="ECO:0000313" key="2">
    <source>
        <dbReference type="Proteomes" id="UP000199445"/>
    </source>
</evidence>
<gene>
    <name evidence="1" type="ORF">SAMN05216429_10131</name>
</gene>
<keyword evidence="2" id="KW-1185">Reference proteome</keyword>
<dbReference type="Proteomes" id="UP000199445">
    <property type="component" value="Unassembled WGS sequence"/>
</dbReference>